<keyword evidence="4" id="KW-1133">Transmembrane helix</keyword>
<feature type="transmembrane region" description="Helical" evidence="4">
    <location>
        <begin position="508"/>
        <end position="528"/>
    </location>
</feature>
<keyword evidence="6" id="KW-1185">Reference proteome</keyword>
<dbReference type="AlphaFoldDB" id="A0A8E2EC67"/>
<evidence type="ECO:0000256" key="4">
    <source>
        <dbReference type="SAM" id="Phobius"/>
    </source>
</evidence>
<accession>A0A8E2EC67</accession>
<feature type="transmembrane region" description="Helical" evidence="4">
    <location>
        <begin position="389"/>
        <end position="407"/>
    </location>
</feature>
<dbReference type="PANTHER" id="PTHR11360">
    <property type="entry name" value="MONOCARBOXYLATE TRANSPORTER"/>
    <property type="match status" value="1"/>
</dbReference>
<name>A0A8E2EC67_9PEZI</name>
<dbReference type="Gene3D" id="1.20.1250.20">
    <property type="entry name" value="MFS general substrate transporter like domains"/>
    <property type="match status" value="2"/>
</dbReference>
<feature type="region of interest" description="Disordered" evidence="3">
    <location>
        <begin position="1"/>
        <end position="51"/>
    </location>
</feature>
<sequence>MQSPPSYPREEKDTRRRNPNSLPLSTLGTMSPSDRSVTWTTSIPSTSEPSWPKSWRAYACWLGCFFLMFNSWGLVNAYGTFASYYVAHSLAGEDQLVLNLIGSTQSFLVLLFSAPVGRLLDAGHFRWVIGTGCLLTPLGMFMLSITTPNSPTAEGNYGYIWATQGFVTGLGMACYFVSSSQVVATWFPHRKGLAIGFVACGASIAGGIYPTIVRYLVTSIGFNSAVRLVATVVTITSIFSFIFATPDPKHNHPQPQSWRAMKTWIDMDAFQNKSFCWFMAAIAFLFFGFYPVFFNLEEWAAKEGYGTRSHGMKDFKFKIDDGSVVVLAGRDPIQTFWLLSIMNGSSTVGRICMAAFSDKVGPLNMHIGTTAVSSLLILLVWSFAHSTTATIAFCVFFGGVSGAVIGLPPASVSNILSNSHAGSELQRNAPTLMSTTSTSNPPPPLSLNDTNNDANTIATSTTDTPHPHAKLGQWIGMLYTGAAIPSLTGPVIVGHLISRYDNYLTVQIWSGVCLMLSAACMAVARFYLPCQDGASTIAIFKIWAREKARMAKGACGKGGGGIRVVGQAPTRVGSQAPSQTASTEKVGGVSQAPTRVGSEAPSRSASVEKVCEVEAESEKVTDVV</sequence>
<feature type="transmembrane region" description="Helical" evidence="4">
    <location>
        <begin position="363"/>
        <end position="383"/>
    </location>
</feature>
<feature type="transmembrane region" description="Helical" evidence="4">
    <location>
        <begin position="192"/>
        <end position="212"/>
    </location>
</feature>
<feature type="transmembrane region" description="Helical" evidence="4">
    <location>
        <begin position="95"/>
        <end position="113"/>
    </location>
</feature>
<dbReference type="GO" id="GO:0016020">
    <property type="term" value="C:membrane"/>
    <property type="evidence" value="ECO:0007669"/>
    <property type="project" value="UniProtKB-SubCell"/>
</dbReference>
<dbReference type="SUPFAM" id="SSF103473">
    <property type="entry name" value="MFS general substrate transporter"/>
    <property type="match status" value="1"/>
</dbReference>
<evidence type="ECO:0000256" key="2">
    <source>
        <dbReference type="ARBA" id="ARBA00006727"/>
    </source>
</evidence>
<evidence type="ECO:0000313" key="5">
    <source>
        <dbReference type="EMBL" id="OCK81325.1"/>
    </source>
</evidence>
<feature type="transmembrane region" description="Helical" evidence="4">
    <location>
        <begin position="125"/>
        <end position="146"/>
    </location>
</feature>
<dbReference type="InterPro" id="IPR036259">
    <property type="entry name" value="MFS_trans_sf"/>
</dbReference>
<evidence type="ECO:0000256" key="3">
    <source>
        <dbReference type="SAM" id="MobiDB-lite"/>
    </source>
</evidence>
<feature type="transmembrane region" description="Helical" evidence="4">
    <location>
        <begin position="474"/>
        <end position="496"/>
    </location>
</feature>
<feature type="transmembrane region" description="Helical" evidence="4">
    <location>
        <begin position="224"/>
        <end position="244"/>
    </location>
</feature>
<dbReference type="OrthoDB" id="6509908at2759"/>
<reference evidence="5 6" key="1">
    <citation type="journal article" date="2016" name="Nat. Commun.">
        <title>Ectomycorrhizal ecology is imprinted in the genome of the dominant symbiotic fungus Cenococcum geophilum.</title>
        <authorList>
            <consortium name="DOE Joint Genome Institute"/>
            <person name="Peter M."/>
            <person name="Kohler A."/>
            <person name="Ohm R.A."/>
            <person name="Kuo A."/>
            <person name="Krutzmann J."/>
            <person name="Morin E."/>
            <person name="Arend M."/>
            <person name="Barry K.W."/>
            <person name="Binder M."/>
            <person name="Choi C."/>
            <person name="Clum A."/>
            <person name="Copeland A."/>
            <person name="Grisel N."/>
            <person name="Haridas S."/>
            <person name="Kipfer T."/>
            <person name="LaButti K."/>
            <person name="Lindquist E."/>
            <person name="Lipzen A."/>
            <person name="Maire R."/>
            <person name="Meier B."/>
            <person name="Mihaltcheva S."/>
            <person name="Molinier V."/>
            <person name="Murat C."/>
            <person name="Poggeler S."/>
            <person name="Quandt C.A."/>
            <person name="Sperisen C."/>
            <person name="Tritt A."/>
            <person name="Tisserant E."/>
            <person name="Crous P.W."/>
            <person name="Henrissat B."/>
            <person name="Nehls U."/>
            <person name="Egli S."/>
            <person name="Spatafora J.W."/>
            <person name="Grigoriev I.V."/>
            <person name="Martin F.M."/>
        </authorList>
    </citation>
    <scope>NUCLEOTIDE SEQUENCE [LARGE SCALE GENOMIC DNA]</scope>
    <source>
        <strain evidence="5 6">CBS 459.81</strain>
    </source>
</reference>
<comment type="similarity">
    <text evidence="2">Belongs to the major facilitator superfamily. Monocarboxylate porter (TC 2.A.1.13) family.</text>
</comment>
<protein>
    <submittedName>
        <fullName evidence="5">MFS general substrate transporter</fullName>
    </submittedName>
</protein>
<dbReference type="Proteomes" id="UP000250266">
    <property type="component" value="Unassembled WGS sequence"/>
</dbReference>
<feature type="transmembrane region" description="Helical" evidence="4">
    <location>
        <begin position="158"/>
        <end position="180"/>
    </location>
</feature>
<feature type="transmembrane region" description="Helical" evidence="4">
    <location>
        <begin position="275"/>
        <end position="293"/>
    </location>
</feature>
<keyword evidence="4" id="KW-0472">Membrane</keyword>
<gene>
    <name evidence="5" type="ORF">K432DRAFT_351305</name>
</gene>
<feature type="compositionally biased region" description="Polar residues" evidence="3">
    <location>
        <begin position="19"/>
        <end position="49"/>
    </location>
</feature>
<dbReference type="PANTHER" id="PTHR11360:SF234">
    <property type="entry name" value="MFS-TYPE TRANSPORTER DBAD-RELATED"/>
    <property type="match status" value="1"/>
</dbReference>
<evidence type="ECO:0000313" key="6">
    <source>
        <dbReference type="Proteomes" id="UP000250266"/>
    </source>
</evidence>
<organism evidence="5 6">
    <name type="scientific">Lepidopterella palustris CBS 459.81</name>
    <dbReference type="NCBI Taxonomy" id="1314670"/>
    <lineage>
        <taxon>Eukaryota</taxon>
        <taxon>Fungi</taxon>
        <taxon>Dikarya</taxon>
        <taxon>Ascomycota</taxon>
        <taxon>Pezizomycotina</taxon>
        <taxon>Dothideomycetes</taxon>
        <taxon>Pleosporomycetidae</taxon>
        <taxon>Mytilinidiales</taxon>
        <taxon>Argynnaceae</taxon>
        <taxon>Lepidopterella</taxon>
    </lineage>
</organism>
<dbReference type="GO" id="GO:0022857">
    <property type="term" value="F:transmembrane transporter activity"/>
    <property type="evidence" value="ECO:0007669"/>
    <property type="project" value="InterPro"/>
</dbReference>
<feature type="region of interest" description="Disordered" evidence="3">
    <location>
        <begin position="570"/>
        <end position="607"/>
    </location>
</feature>
<dbReference type="InterPro" id="IPR011701">
    <property type="entry name" value="MFS"/>
</dbReference>
<dbReference type="EMBL" id="KV744925">
    <property type="protein sequence ID" value="OCK81325.1"/>
    <property type="molecule type" value="Genomic_DNA"/>
</dbReference>
<feature type="transmembrane region" description="Helical" evidence="4">
    <location>
        <begin position="55"/>
        <end position="75"/>
    </location>
</feature>
<evidence type="ECO:0000256" key="1">
    <source>
        <dbReference type="ARBA" id="ARBA00004141"/>
    </source>
</evidence>
<proteinExistence type="inferred from homology"/>
<keyword evidence="4" id="KW-0812">Transmembrane</keyword>
<comment type="subcellular location">
    <subcellularLocation>
        <location evidence="1">Membrane</location>
        <topology evidence="1">Multi-pass membrane protein</topology>
    </subcellularLocation>
</comment>
<feature type="compositionally biased region" description="Polar residues" evidence="3">
    <location>
        <begin position="572"/>
        <end position="583"/>
    </location>
</feature>
<dbReference type="InterPro" id="IPR050327">
    <property type="entry name" value="Proton-linked_MCT"/>
</dbReference>
<dbReference type="Pfam" id="PF07690">
    <property type="entry name" value="MFS_1"/>
    <property type="match status" value="1"/>
</dbReference>